<feature type="transmembrane region" description="Helical" evidence="1">
    <location>
        <begin position="21"/>
        <end position="43"/>
    </location>
</feature>
<dbReference type="Proteomes" id="UP000319143">
    <property type="component" value="Unassembled WGS sequence"/>
</dbReference>
<dbReference type="EMBL" id="SJPV01000009">
    <property type="protein sequence ID" value="TWU33750.1"/>
    <property type="molecule type" value="Genomic_DNA"/>
</dbReference>
<evidence type="ECO:0000256" key="1">
    <source>
        <dbReference type="SAM" id="Phobius"/>
    </source>
</evidence>
<dbReference type="Pfam" id="PF07963">
    <property type="entry name" value="N_methyl"/>
    <property type="match status" value="1"/>
</dbReference>
<evidence type="ECO:0000313" key="2">
    <source>
        <dbReference type="EMBL" id="TWU33750.1"/>
    </source>
</evidence>
<keyword evidence="3" id="KW-1185">Reference proteome</keyword>
<name>A0A5C6DA35_9BACT</name>
<evidence type="ECO:0000313" key="3">
    <source>
        <dbReference type="Proteomes" id="UP000319143"/>
    </source>
</evidence>
<sequence>MTPVNPMKQLNNQKPQRGFTLVEMLVSMAVTLLMMAALARAFAFVGERVRDSRADVEMTNELRDITTRLKDELEQCTVTMEPARGGTDPLGYFMYYEGPLTDATSSLFRVFTDAAGDTVLNDAKYGDLDDVLAFTAVAKPGTWFSGKVPRFVLDQKTVELLPVNNDSDTSNNILYNPANFPGSAWDPVVIRSKYAEIVYYASPEYAPVSLPASPVYIDVDGDTDLGSGSASENGYPDRVKLHRRVLLIRPDLNMSNGTIQSRSFNPGDGNLAYMLADAWPTASSATITSSAVAADAWMYGMAAVHQQCDLSLRRVLDSDGLPTQVVAANSIQDLAYPHNRFGHIRVPSALIHGSGGSSPTSMPVLALGTPPTVLNMLAANGDRIAPPLAVAGASVVTPTALSGFLRPEFVLGYDLSHRDSLNDKWGLQRLGEDVLTNNTLGFDLKIYDPQVSLFTTTNGLVLGPNDAGYREAMQEAVLSLQAQSPSGLTSVDAVVTRVQGDFVDLCYPVLAGGSLRGWQARPVDRRSTSADIAVAWDTRYFDSDFLVTPFSGVRYQTAGALPNTAYTDCLYSSGKLVTTTSGTGGHSIRLFQPTFDTFSSVYEHDGFMEGNWNGRGARWSTTTPATSPSVDAGANGLDDDGRFGVDDVGEKEVCAPFVEKPEAIRVTIRLETPETRQIRQTSVTHSGQ</sequence>
<dbReference type="AlphaFoldDB" id="A0A5C6DA35"/>
<keyword evidence="1" id="KW-0472">Membrane</keyword>
<comment type="caution">
    <text evidence="2">The sequence shown here is derived from an EMBL/GenBank/DDBJ whole genome shotgun (WGS) entry which is preliminary data.</text>
</comment>
<accession>A0A5C6DA35</accession>
<dbReference type="NCBIfam" id="TIGR02532">
    <property type="entry name" value="IV_pilin_GFxxxE"/>
    <property type="match status" value="1"/>
</dbReference>
<organism evidence="2 3">
    <name type="scientific">Novipirellula artificiosorum</name>
    <dbReference type="NCBI Taxonomy" id="2528016"/>
    <lineage>
        <taxon>Bacteria</taxon>
        <taxon>Pseudomonadati</taxon>
        <taxon>Planctomycetota</taxon>
        <taxon>Planctomycetia</taxon>
        <taxon>Pirellulales</taxon>
        <taxon>Pirellulaceae</taxon>
        <taxon>Novipirellula</taxon>
    </lineage>
</organism>
<proteinExistence type="predicted"/>
<keyword evidence="1" id="KW-1133">Transmembrane helix</keyword>
<dbReference type="PROSITE" id="PS00409">
    <property type="entry name" value="PROKAR_NTER_METHYL"/>
    <property type="match status" value="1"/>
</dbReference>
<protein>
    <submittedName>
        <fullName evidence="2">Uncharacterized protein</fullName>
    </submittedName>
</protein>
<gene>
    <name evidence="2" type="ORF">Poly41_47470</name>
</gene>
<keyword evidence="1" id="KW-0812">Transmembrane</keyword>
<dbReference type="InterPro" id="IPR012902">
    <property type="entry name" value="N_methyl_site"/>
</dbReference>
<reference evidence="2 3" key="1">
    <citation type="submission" date="2019-02" db="EMBL/GenBank/DDBJ databases">
        <title>Deep-cultivation of Planctomycetes and their phenomic and genomic characterization uncovers novel biology.</title>
        <authorList>
            <person name="Wiegand S."/>
            <person name="Jogler M."/>
            <person name="Boedeker C."/>
            <person name="Pinto D."/>
            <person name="Vollmers J."/>
            <person name="Rivas-Marin E."/>
            <person name="Kohn T."/>
            <person name="Peeters S.H."/>
            <person name="Heuer A."/>
            <person name="Rast P."/>
            <person name="Oberbeckmann S."/>
            <person name="Bunk B."/>
            <person name="Jeske O."/>
            <person name="Meyerdierks A."/>
            <person name="Storesund J.E."/>
            <person name="Kallscheuer N."/>
            <person name="Luecker S."/>
            <person name="Lage O.M."/>
            <person name="Pohl T."/>
            <person name="Merkel B.J."/>
            <person name="Hornburger P."/>
            <person name="Mueller R.-W."/>
            <person name="Bruemmer F."/>
            <person name="Labrenz M."/>
            <person name="Spormann A.M."/>
            <person name="Op Den Camp H."/>
            <person name="Overmann J."/>
            <person name="Amann R."/>
            <person name="Jetten M.S.M."/>
            <person name="Mascher T."/>
            <person name="Medema M.H."/>
            <person name="Devos D.P."/>
            <person name="Kaster A.-K."/>
            <person name="Ovreas L."/>
            <person name="Rohde M."/>
            <person name="Galperin M.Y."/>
            <person name="Jogler C."/>
        </authorList>
    </citation>
    <scope>NUCLEOTIDE SEQUENCE [LARGE SCALE GENOMIC DNA]</scope>
    <source>
        <strain evidence="2 3">Poly41</strain>
    </source>
</reference>